<feature type="region of interest" description="Disordered" evidence="5">
    <location>
        <begin position="96"/>
        <end position="124"/>
    </location>
</feature>
<protein>
    <submittedName>
        <fullName evidence="8">Vacuolar protein sorting-associated protein 8-like protein</fullName>
    </submittedName>
</protein>
<dbReference type="InterPro" id="IPR015943">
    <property type="entry name" value="WD40/YVTN_repeat-like_dom_sf"/>
</dbReference>
<feature type="chain" id="PRO_5042016417" evidence="6">
    <location>
        <begin position="22"/>
        <end position="1294"/>
    </location>
</feature>
<sequence length="1294" mass="144471">MPLVFLSVSLLLLYQQATSMADSVSVGSDIPENISIDTLNTELEELDDNEYDIPPVEHAPTLESILNDVDDRGSISEDEVSGNHLIHPGEAFETWSMGSLGGRSRSSSERHSTTRSSSSRAPSNAIPVKAGSILRHVILKAISSQVVSASDRSDAGLPTCIAVQTMVAVGTSHGLVLVFDSSQTLRWCLDSQDKDQGSVSALCFNYEVTRLLVGYARGHILMYDVKTGKLLRTMTDVHAPGTAVLHFTDNPNLALCSDSGGSVFELTFKRTMGVRSCSSKCLFSGSRGEVCTIEPLLLDSVPGHPLQGTVLVAMATLSKIIVVSIRPRMKVLFTFPLKAHPATLPLVSWQFVIIQVGEQSRVVDPVIAFARESTVHFYQVTLDMASKIRLIPLQKLCVPYLLLSLHWLNPRTLATVDTLEQVHLIDVRSQIELEVVDISNAGLVYGSSHFKGLSTGGNVSKALALAGERACYNSLLSFGNQMVILGTRGLHVLGVRTWKERLDHLIRQKNYLDALSLALAFYQDRAKAVVGLKGPKCKRKALTRDKAIDILCRYIEYGIGQAPSASEQLYREAVPACVLYSIELNEPDILFNQLWDVVSLYPVSKAIYLEALEPYLLNEQLNEIPPQIVQDFVQHYCNNKKFLALEACVVHIPVTSLDFHQVMSICWEHGLYDAIIHLYTKGMQDYVNPLQELLHVLQDAISTGKQLSNQQITLGNKLLVYISCCLAGRGYPYGDVPPDLVQTVKQRVFQCVTCQHSLNAKDTEPVYPYLRVLLQFDTKEFLNVLALAFEEPEFTSELGLRRKQLVVDILLQLVVKEEGFSASQVGALLTFLARQLAQNGPVDRLHVDISLFERVVDHLTEPGAVGSQKEEREQALLELMQAGGLSQFDPEDLLRKSEEAKFYRVEELLLMQRGDVHLVVDCYLQDQPRRVQVFQFLFSELSRSSEIDENMRSLLLRTVQKKIKDLVTVDAAQTGQLIHQYLRSKLHEILETFNEDSSTQFAILQGLFLYYNQNLSREEPSPEPVIAEKYIELLCQHSPENLCDFLQTNQWYRLEEALNTTKRLRQDEATALLLERSGDFLGAFSMLLSRLEPNLANLGSDSSVSIQKINSLVVELVRLSKKGSVALDITTRQDNLWFPLLRCLLKAHIDHKPEIKPLLQQVLNSMSSYVNLPAVIQIILQDPAYSGGTFGEIRELMMGMLGNCWYEELLLQSTFRLLSADLHLQLAKELAINNKGFGPRASATIRNSPACSYCREPLATVGSSEDDKTILFRCGHPYHLKCVEDPPQCLKCIT</sequence>
<dbReference type="InterPro" id="IPR045111">
    <property type="entry name" value="Vps41/Vps8"/>
</dbReference>
<dbReference type="Pfam" id="PF23410">
    <property type="entry name" value="Beta-prop_VPS8"/>
    <property type="match status" value="1"/>
</dbReference>
<evidence type="ECO:0000256" key="2">
    <source>
        <dbReference type="ARBA" id="ARBA00022771"/>
    </source>
</evidence>
<dbReference type="SUPFAM" id="SSF50978">
    <property type="entry name" value="WD40 repeat-like"/>
    <property type="match status" value="1"/>
</dbReference>
<feature type="compositionally biased region" description="Low complexity" evidence="5">
    <location>
        <begin position="96"/>
        <end position="105"/>
    </location>
</feature>
<keyword evidence="3" id="KW-0862">Zinc</keyword>
<dbReference type="EMBL" id="JAHWGI010000340">
    <property type="protein sequence ID" value="KAK3913870.1"/>
    <property type="molecule type" value="Genomic_DNA"/>
</dbReference>
<keyword evidence="9" id="KW-1185">Reference proteome</keyword>
<dbReference type="InterPro" id="IPR001841">
    <property type="entry name" value="Znf_RING"/>
</dbReference>
<dbReference type="GO" id="GO:0005770">
    <property type="term" value="C:late endosome"/>
    <property type="evidence" value="ECO:0007669"/>
    <property type="project" value="TreeGrafter"/>
</dbReference>
<keyword evidence="6" id="KW-0732">Signal</keyword>
<keyword evidence="2 4" id="KW-0479">Metal-binding</keyword>
<dbReference type="Gene3D" id="2.130.10.10">
    <property type="entry name" value="YVTN repeat-like/Quinoprotein amine dehydrogenase"/>
    <property type="match status" value="1"/>
</dbReference>
<dbReference type="GO" id="GO:0006623">
    <property type="term" value="P:protein targeting to vacuole"/>
    <property type="evidence" value="ECO:0007669"/>
    <property type="project" value="InterPro"/>
</dbReference>
<dbReference type="Pfam" id="PF12816">
    <property type="entry name" value="TPR_Vps8"/>
    <property type="match status" value="1"/>
</dbReference>
<feature type="domain" description="RING-type" evidence="7">
    <location>
        <begin position="1251"/>
        <end position="1292"/>
    </location>
</feature>
<dbReference type="InterPro" id="IPR025941">
    <property type="entry name" value="Vps8_central_dom"/>
</dbReference>
<dbReference type="PANTHER" id="PTHR12616:SF8">
    <property type="entry name" value="VACUOLAR PROTEIN SORTING-ASSOCIATED PROTEIN 8 HOMOLOG"/>
    <property type="match status" value="1"/>
</dbReference>
<dbReference type="PROSITE" id="PS50089">
    <property type="entry name" value="ZF_RING_2"/>
    <property type="match status" value="1"/>
</dbReference>
<reference evidence="8" key="2">
    <citation type="journal article" date="2023" name="BMC Genomics">
        <title>Pest status, molecular evolution, and epigenetic factors derived from the genome assembly of Frankliniella fusca, a thysanopteran phytovirus vector.</title>
        <authorList>
            <person name="Catto M.A."/>
            <person name="Labadie P.E."/>
            <person name="Jacobson A.L."/>
            <person name="Kennedy G.G."/>
            <person name="Srinivasan R."/>
            <person name="Hunt B.G."/>
        </authorList>
    </citation>
    <scope>NUCLEOTIDE SEQUENCE</scope>
    <source>
        <strain evidence="8">PL_HMW_Pooled</strain>
    </source>
</reference>
<dbReference type="Proteomes" id="UP001219518">
    <property type="component" value="Unassembled WGS sequence"/>
</dbReference>
<evidence type="ECO:0000256" key="3">
    <source>
        <dbReference type="ARBA" id="ARBA00022833"/>
    </source>
</evidence>
<evidence type="ECO:0000313" key="9">
    <source>
        <dbReference type="Proteomes" id="UP001219518"/>
    </source>
</evidence>
<evidence type="ECO:0000256" key="5">
    <source>
        <dbReference type="SAM" id="MobiDB-lite"/>
    </source>
</evidence>
<comment type="caution">
    <text evidence="8">The sequence shown here is derived from an EMBL/GenBank/DDBJ whole genome shotgun (WGS) entry which is preliminary data.</text>
</comment>
<dbReference type="GO" id="GO:0030897">
    <property type="term" value="C:HOPS complex"/>
    <property type="evidence" value="ECO:0007669"/>
    <property type="project" value="TreeGrafter"/>
</dbReference>
<evidence type="ECO:0000313" key="8">
    <source>
        <dbReference type="EMBL" id="KAK3913870.1"/>
    </source>
</evidence>
<comment type="similarity">
    <text evidence="1">Belongs to the VPS8 family.</text>
</comment>
<dbReference type="InterPro" id="IPR036322">
    <property type="entry name" value="WD40_repeat_dom_sf"/>
</dbReference>
<feature type="signal peptide" evidence="6">
    <location>
        <begin position="1"/>
        <end position="21"/>
    </location>
</feature>
<accession>A0AAE1H2R2</accession>
<name>A0AAE1H2R2_9NEOP</name>
<gene>
    <name evidence="8" type="ORF">KUF71_004851</name>
</gene>
<keyword evidence="2 4" id="KW-0863">Zinc-finger</keyword>
<evidence type="ECO:0000256" key="6">
    <source>
        <dbReference type="SAM" id="SignalP"/>
    </source>
</evidence>
<evidence type="ECO:0000256" key="1">
    <source>
        <dbReference type="ARBA" id="ARBA00009422"/>
    </source>
</evidence>
<feature type="compositionally biased region" description="Low complexity" evidence="5">
    <location>
        <begin position="114"/>
        <end position="123"/>
    </location>
</feature>
<dbReference type="PANTHER" id="PTHR12616">
    <property type="entry name" value="VACUOLAR PROTEIN SORTING VPS41"/>
    <property type="match status" value="1"/>
</dbReference>
<dbReference type="GO" id="GO:0008270">
    <property type="term" value="F:zinc ion binding"/>
    <property type="evidence" value="ECO:0007669"/>
    <property type="project" value="UniProtKB-KW"/>
</dbReference>
<reference evidence="8" key="1">
    <citation type="submission" date="2021-07" db="EMBL/GenBank/DDBJ databases">
        <authorList>
            <person name="Catto M.A."/>
            <person name="Jacobson A."/>
            <person name="Kennedy G."/>
            <person name="Labadie P."/>
            <person name="Hunt B.G."/>
            <person name="Srinivasan R."/>
        </authorList>
    </citation>
    <scope>NUCLEOTIDE SEQUENCE</scope>
    <source>
        <strain evidence="8">PL_HMW_Pooled</strain>
        <tissue evidence="8">Head</tissue>
    </source>
</reference>
<proteinExistence type="inferred from homology"/>
<organism evidence="8 9">
    <name type="scientific">Frankliniella fusca</name>
    <dbReference type="NCBI Taxonomy" id="407009"/>
    <lineage>
        <taxon>Eukaryota</taxon>
        <taxon>Metazoa</taxon>
        <taxon>Ecdysozoa</taxon>
        <taxon>Arthropoda</taxon>
        <taxon>Hexapoda</taxon>
        <taxon>Insecta</taxon>
        <taxon>Pterygota</taxon>
        <taxon>Neoptera</taxon>
        <taxon>Paraneoptera</taxon>
        <taxon>Thysanoptera</taxon>
        <taxon>Terebrantia</taxon>
        <taxon>Thripoidea</taxon>
        <taxon>Thripidae</taxon>
        <taxon>Frankliniella</taxon>
    </lineage>
</organism>
<dbReference type="GO" id="GO:0034058">
    <property type="term" value="P:endosomal vesicle fusion"/>
    <property type="evidence" value="ECO:0007669"/>
    <property type="project" value="TreeGrafter"/>
</dbReference>
<evidence type="ECO:0000256" key="4">
    <source>
        <dbReference type="PROSITE-ProRule" id="PRU00175"/>
    </source>
</evidence>
<evidence type="ECO:0000259" key="7">
    <source>
        <dbReference type="PROSITE" id="PS50089"/>
    </source>
</evidence>